<reference evidence="1 2" key="1">
    <citation type="submission" date="2016-02" db="EMBL/GenBank/DDBJ databases">
        <title>Genome analysis of coral dinoflagellate symbionts highlights evolutionary adaptations to a symbiotic lifestyle.</title>
        <authorList>
            <person name="Aranda M."/>
            <person name="Li Y."/>
            <person name="Liew Y.J."/>
            <person name="Baumgarten S."/>
            <person name="Simakov O."/>
            <person name="Wilson M."/>
            <person name="Piel J."/>
            <person name="Ashoor H."/>
            <person name="Bougouffa S."/>
            <person name="Bajic V.B."/>
            <person name="Ryu T."/>
            <person name="Ravasi T."/>
            <person name="Bayer T."/>
            <person name="Micklem G."/>
            <person name="Kim H."/>
            <person name="Bhak J."/>
            <person name="Lajeunesse T.C."/>
            <person name="Voolstra C.R."/>
        </authorList>
    </citation>
    <scope>NUCLEOTIDE SEQUENCE [LARGE SCALE GENOMIC DNA]</scope>
    <source>
        <strain evidence="1 2">CCMP2467</strain>
    </source>
</reference>
<accession>A0A1Q9DSQ1</accession>
<evidence type="ECO:0000313" key="2">
    <source>
        <dbReference type="Proteomes" id="UP000186817"/>
    </source>
</evidence>
<dbReference type="Proteomes" id="UP000186817">
    <property type="component" value="Unassembled WGS sequence"/>
</dbReference>
<comment type="caution">
    <text evidence="1">The sequence shown here is derived from an EMBL/GenBank/DDBJ whole genome shotgun (WGS) entry which is preliminary data.</text>
</comment>
<name>A0A1Q9DSQ1_SYMMI</name>
<dbReference type="OrthoDB" id="416736at2759"/>
<gene>
    <name evidence="1" type="ORF">AK812_SmicGene19350</name>
</gene>
<sequence>MKSKGLDWSVGTAFLLADDSHELTRSVRVAGTDVAYQRLEVDQAVLTALVALAAAIGMQTILPSVHVYLVMETTVVDYPAAFEVKSEYRPECDTRSSSFQIGNRDFLEKLQDFSFVFFSMASIASKLHYVDQFVPDTSQPGNVALRRCPANRFVTLGSLVPSPQYLWRSGPDAMEFTQAAQELIAFVQGGLLEGQRSEGPEFTRRKLSRGVDWSMVRQVLRIHISVDNLRRIILPGTQLIQQRRSVACCVAGTAVVMTAATSDANALERGQSAHTSHVPLSARFLFAFFLLSSPRRAADDKTGKEHRRHFFKEGTKVELPQIPAQAMPFLASVGCGGTFREMGEESRQSSVRRLRSKLDLAYDFAVGLQQAEQHRRRGTKFDAMVWELSYLEAEEHIRVIDGEFGPSTKKALVEFLMQQGELSRSFSTPNHKATWGQDACKALQSYLKRIGFYTGPLNGQLDDVWTVRALRSWLLDLGFIYKRWLVDRDGELGRYLAVNGQWTVDFVFAFQAWRTASPRTGTWRLANTKAVQEFLIRRGYLAGQKQPTDDTDEIFDEQADGVDGKFDTGTKLALQLFLKSDRAMLVHKDGRLSPVCCWVTIRDLALTYNLWDMKSSRRGLCHPQPVLLYCHHRHHHYHYDDGY</sequence>
<organism evidence="1 2">
    <name type="scientific">Symbiodinium microadriaticum</name>
    <name type="common">Dinoflagellate</name>
    <name type="synonym">Zooxanthella microadriatica</name>
    <dbReference type="NCBI Taxonomy" id="2951"/>
    <lineage>
        <taxon>Eukaryota</taxon>
        <taxon>Sar</taxon>
        <taxon>Alveolata</taxon>
        <taxon>Dinophyceae</taxon>
        <taxon>Suessiales</taxon>
        <taxon>Symbiodiniaceae</taxon>
        <taxon>Symbiodinium</taxon>
    </lineage>
</organism>
<evidence type="ECO:0000313" key="1">
    <source>
        <dbReference type="EMBL" id="OLP98203.1"/>
    </source>
</evidence>
<dbReference type="EMBL" id="LSRX01000404">
    <property type="protein sequence ID" value="OLP98203.1"/>
    <property type="molecule type" value="Genomic_DNA"/>
</dbReference>
<protein>
    <recommendedName>
        <fullName evidence="3">Peptidoglycan binding-like domain-containing protein</fullName>
    </recommendedName>
</protein>
<keyword evidence="2" id="KW-1185">Reference proteome</keyword>
<evidence type="ECO:0008006" key="3">
    <source>
        <dbReference type="Google" id="ProtNLM"/>
    </source>
</evidence>
<dbReference type="AlphaFoldDB" id="A0A1Q9DSQ1"/>
<proteinExistence type="predicted"/>